<organism evidence="3">
    <name type="scientific">Brugia pahangi</name>
    <name type="common">Filarial nematode worm</name>
    <dbReference type="NCBI Taxonomy" id="6280"/>
    <lineage>
        <taxon>Eukaryota</taxon>
        <taxon>Metazoa</taxon>
        <taxon>Ecdysozoa</taxon>
        <taxon>Nematoda</taxon>
        <taxon>Chromadorea</taxon>
        <taxon>Rhabditida</taxon>
        <taxon>Spirurina</taxon>
        <taxon>Spiruromorpha</taxon>
        <taxon>Filarioidea</taxon>
        <taxon>Onchocercidae</taxon>
        <taxon>Brugia</taxon>
    </lineage>
</organism>
<dbReference type="WBParaSite" id="BPAG_0000553901-mRNA-1">
    <property type="protein sequence ID" value="BPAG_0000553901-mRNA-1"/>
    <property type="gene ID" value="BPAG_0000553901"/>
</dbReference>
<evidence type="ECO:0000313" key="3">
    <source>
        <dbReference type="WBParaSite" id="BPAG_0000553901-mRNA-1"/>
    </source>
</evidence>
<reference evidence="3" key="1">
    <citation type="submission" date="2017-02" db="UniProtKB">
        <authorList>
            <consortium name="WormBaseParasite"/>
        </authorList>
    </citation>
    <scope>IDENTIFICATION</scope>
</reference>
<accession>A0A0N4TBF2</accession>
<dbReference type="STRING" id="6280.A0A0N4TBF2"/>
<name>A0A0N4TBF2_BRUPA</name>
<protein>
    <submittedName>
        <fullName evidence="3">YDG domain-containing protein</fullName>
    </submittedName>
</protein>
<dbReference type="Proteomes" id="UP000278627">
    <property type="component" value="Unassembled WGS sequence"/>
</dbReference>
<evidence type="ECO:0000313" key="2">
    <source>
        <dbReference type="Proteomes" id="UP000278627"/>
    </source>
</evidence>
<dbReference type="EMBL" id="UZAD01003921">
    <property type="protein sequence ID" value="VDN86687.1"/>
    <property type="molecule type" value="Genomic_DNA"/>
</dbReference>
<gene>
    <name evidence="1" type="ORF">BPAG_LOCUS5501</name>
</gene>
<evidence type="ECO:0000313" key="1">
    <source>
        <dbReference type="EMBL" id="VDN86687.1"/>
    </source>
</evidence>
<reference evidence="1 2" key="2">
    <citation type="submission" date="2018-11" db="EMBL/GenBank/DDBJ databases">
        <authorList>
            <consortium name="Pathogen Informatics"/>
        </authorList>
    </citation>
    <scope>NUCLEOTIDE SEQUENCE [LARGE SCALE GENOMIC DNA]</scope>
</reference>
<keyword evidence="2" id="KW-1185">Reference proteome</keyword>
<proteinExistence type="predicted"/>
<sequence>MLQIRALNDSDDDEVMVNIMSKVSKKESEKISSVEANIDRIPKSIEASATTDAQGKHDDNPFAYSAGQLRLHGNRVGTYDMQKSRSLGVKRDILATDGKYGLYVYKRIC</sequence>
<dbReference type="AlphaFoldDB" id="A0A0N4TBF2"/>